<feature type="region of interest" description="Disordered" evidence="1">
    <location>
        <begin position="119"/>
        <end position="174"/>
    </location>
</feature>
<dbReference type="EMBL" id="JAWWNJ010000035">
    <property type="protein sequence ID" value="KAK7024114.1"/>
    <property type="molecule type" value="Genomic_DNA"/>
</dbReference>
<accession>A0AAW0BDE2</accession>
<organism evidence="2 3">
    <name type="scientific">Favolaschia claudopus</name>
    <dbReference type="NCBI Taxonomy" id="2862362"/>
    <lineage>
        <taxon>Eukaryota</taxon>
        <taxon>Fungi</taxon>
        <taxon>Dikarya</taxon>
        <taxon>Basidiomycota</taxon>
        <taxon>Agaricomycotina</taxon>
        <taxon>Agaricomycetes</taxon>
        <taxon>Agaricomycetidae</taxon>
        <taxon>Agaricales</taxon>
        <taxon>Marasmiineae</taxon>
        <taxon>Mycenaceae</taxon>
        <taxon>Favolaschia</taxon>
    </lineage>
</organism>
<gene>
    <name evidence="2" type="ORF">R3P38DRAFT_2779660</name>
</gene>
<proteinExistence type="predicted"/>
<keyword evidence="3" id="KW-1185">Reference proteome</keyword>
<sequence length="248" mass="28040">MRIWPADWPSGAPDLTNIVPWTAPNRPIHRSLGRRGINPSQKALKMPFWVADVNGDLFWPKDFGIMTTKVQLCLRRRGMNRSQKAVKMPFWVADVNGDLFRPRGFRNHDNTRVIVMVQSTEHPNLPQPGAKRNESESKSTENAILGSRCQRRSLPAPRIPQSTQHTGNCRTCASSGAPNCEIRRSPGRRGINRGQKALKMPFWVADVNGDLFWPQGFRNHDNTGVIVVRGDHLEHRTPKSAAVWGEEE</sequence>
<reference evidence="2 3" key="1">
    <citation type="journal article" date="2024" name="J Genomics">
        <title>Draft genome sequencing and assembly of Favolaschia claudopus CIRM-BRFM 2984 isolated from oak limbs.</title>
        <authorList>
            <person name="Navarro D."/>
            <person name="Drula E."/>
            <person name="Chaduli D."/>
            <person name="Cazenave R."/>
            <person name="Ahrendt S."/>
            <person name="Wang J."/>
            <person name="Lipzen A."/>
            <person name="Daum C."/>
            <person name="Barry K."/>
            <person name="Grigoriev I.V."/>
            <person name="Favel A."/>
            <person name="Rosso M.N."/>
            <person name="Martin F."/>
        </authorList>
    </citation>
    <scope>NUCLEOTIDE SEQUENCE [LARGE SCALE GENOMIC DNA]</scope>
    <source>
        <strain evidence="2 3">CIRM-BRFM 2984</strain>
    </source>
</reference>
<evidence type="ECO:0000256" key="1">
    <source>
        <dbReference type="SAM" id="MobiDB-lite"/>
    </source>
</evidence>
<comment type="caution">
    <text evidence="2">The sequence shown here is derived from an EMBL/GenBank/DDBJ whole genome shotgun (WGS) entry which is preliminary data.</text>
</comment>
<dbReference type="Proteomes" id="UP001362999">
    <property type="component" value="Unassembled WGS sequence"/>
</dbReference>
<protein>
    <submittedName>
        <fullName evidence="2">Uncharacterized protein</fullName>
    </submittedName>
</protein>
<evidence type="ECO:0000313" key="2">
    <source>
        <dbReference type="EMBL" id="KAK7024114.1"/>
    </source>
</evidence>
<feature type="compositionally biased region" description="Polar residues" evidence="1">
    <location>
        <begin position="160"/>
        <end position="174"/>
    </location>
</feature>
<dbReference type="AlphaFoldDB" id="A0AAW0BDE2"/>
<name>A0AAW0BDE2_9AGAR</name>
<evidence type="ECO:0000313" key="3">
    <source>
        <dbReference type="Proteomes" id="UP001362999"/>
    </source>
</evidence>